<dbReference type="InterPro" id="IPR049163">
    <property type="entry name" value="Pif1-like_2B_dom"/>
</dbReference>
<dbReference type="GO" id="GO:0006281">
    <property type="term" value="P:DNA repair"/>
    <property type="evidence" value="ECO:0007669"/>
    <property type="project" value="UniProtKB-UniRule"/>
</dbReference>
<dbReference type="EMBL" id="BTCM01000006">
    <property type="protein sequence ID" value="GMK58938.1"/>
    <property type="molecule type" value="Genomic_DNA"/>
</dbReference>
<evidence type="ECO:0000256" key="4">
    <source>
        <dbReference type="ARBA" id="ARBA00022763"/>
    </source>
</evidence>
<reference evidence="17" key="1">
    <citation type="journal article" date="2023" name="BMC Genomics">
        <title>Chromosome-level genome assemblies of Cutaneotrichosporon spp. (Trichosporonales, Basidiomycota) reveal imbalanced evolution between nucleotide sequences and chromosome synteny.</title>
        <authorList>
            <person name="Kobayashi Y."/>
            <person name="Kayamori A."/>
            <person name="Aoki K."/>
            <person name="Shiwa Y."/>
            <person name="Matsutani M."/>
            <person name="Fujita N."/>
            <person name="Sugita T."/>
            <person name="Iwasaki W."/>
            <person name="Tanaka N."/>
            <person name="Takashima M."/>
        </authorList>
    </citation>
    <scope>NUCLEOTIDE SEQUENCE</scope>
    <source>
        <strain evidence="17">HIS016</strain>
    </source>
</reference>
<comment type="caution">
    <text evidence="14">Lacks conserved residue(s) required for the propagation of feature annotation.</text>
</comment>
<keyword evidence="9 14" id="KW-0496">Mitochondrion</keyword>
<keyword evidence="11 14" id="KW-0234">DNA repair</keyword>
<evidence type="ECO:0000256" key="15">
    <source>
        <dbReference type="SAM" id="MobiDB-lite"/>
    </source>
</evidence>
<keyword evidence="3 14" id="KW-0547">Nucleotide-binding</keyword>
<keyword evidence="12 14" id="KW-0413">Isomerase</keyword>
<dbReference type="GO" id="GO:0005524">
    <property type="term" value="F:ATP binding"/>
    <property type="evidence" value="ECO:0007669"/>
    <property type="project" value="UniProtKB-UniRule"/>
</dbReference>
<dbReference type="Gene3D" id="3.40.50.300">
    <property type="entry name" value="P-loop containing nucleotide triphosphate hydrolases"/>
    <property type="match status" value="2"/>
</dbReference>
<organism evidence="17 18">
    <name type="scientific">Cutaneotrichosporon spelunceum</name>
    <dbReference type="NCBI Taxonomy" id="1672016"/>
    <lineage>
        <taxon>Eukaryota</taxon>
        <taxon>Fungi</taxon>
        <taxon>Dikarya</taxon>
        <taxon>Basidiomycota</taxon>
        <taxon>Agaricomycotina</taxon>
        <taxon>Tremellomycetes</taxon>
        <taxon>Trichosporonales</taxon>
        <taxon>Trichosporonaceae</taxon>
        <taxon>Cutaneotrichosporon</taxon>
    </lineage>
</organism>
<dbReference type="SMART" id="SM00382">
    <property type="entry name" value="AAA"/>
    <property type="match status" value="1"/>
</dbReference>
<dbReference type="GO" id="GO:0003697">
    <property type="term" value="F:single-stranded DNA binding"/>
    <property type="evidence" value="ECO:0007669"/>
    <property type="project" value="UniProtKB-ARBA"/>
</dbReference>
<dbReference type="GO" id="GO:0005730">
    <property type="term" value="C:nucleolus"/>
    <property type="evidence" value="ECO:0007669"/>
    <property type="project" value="UniProtKB-SubCell"/>
</dbReference>
<protein>
    <recommendedName>
        <fullName evidence="14">ATP-dependent DNA helicase PIF1</fullName>
        <ecNumber evidence="14">5.6.2.3</ecNumber>
    </recommendedName>
    <alternativeName>
        <fullName evidence="14">DNA 5'-3' helicase PIF1</fullName>
    </alternativeName>
    <alternativeName>
        <fullName evidence="14">DNA repair and recombination helicase PIF1</fullName>
    </alternativeName>
</protein>
<comment type="caution">
    <text evidence="17">The sequence shown here is derived from an EMBL/GenBank/DDBJ whole genome shotgun (WGS) entry which is preliminary data.</text>
</comment>
<feature type="domain" description="AAA+ ATPase" evidence="16">
    <location>
        <begin position="209"/>
        <end position="367"/>
    </location>
</feature>
<comment type="similarity">
    <text evidence="14">Belongs to the helicase family. PIF1 subfamily.</text>
</comment>
<proteinExistence type="inferred from homology"/>
<feature type="DNA-binding region" evidence="14">
    <location>
        <begin position="622"/>
        <end position="641"/>
    </location>
</feature>
<dbReference type="InterPro" id="IPR051055">
    <property type="entry name" value="PIF1_helicase"/>
</dbReference>
<keyword evidence="13 14" id="KW-0539">Nucleus</keyword>
<reference evidence="17" key="2">
    <citation type="submission" date="2023-06" db="EMBL/GenBank/DDBJ databases">
        <authorList>
            <person name="Kobayashi Y."/>
            <person name="Kayamori A."/>
            <person name="Aoki K."/>
            <person name="Shiwa Y."/>
            <person name="Fujita N."/>
            <person name="Sugita T."/>
            <person name="Iwasaki W."/>
            <person name="Tanaka N."/>
            <person name="Takashima M."/>
        </authorList>
    </citation>
    <scope>NUCLEOTIDE SEQUENCE</scope>
    <source>
        <strain evidence="17">HIS016</strain>
    </source>
</reference>
<dbReference type="HAMAP" id="MF_03176">
    <property type="entry name" value="PIF1"/>
    <property type="match status" value="1"/>
</dbReference>
<dbReference type="GO" id="GO:0005739">
    <property type="term" value="C:mitochondrion"/>
    <property type="evidence" value="ECO:0007669"/>
    <property type="project" value="UniProtKB-SubCell"/>
</dbReference>
<comment type="subunit">
    <text evidence="14">Monomer.</text>
</comment>
<accession>A0AAD3TY69</accession>
<gene>
    <name evidence="14 17" type="primary">PIF1</name>
    <name evidence="17" type="ORF">CspeluHIS016_0603800</name>
</gene>
<dbReference type="GO" id="GO:0000723">
    <property type="term" value="P:telomere maintenance"/>
    <property type="evidence" value="ECO:0007669"/>
    <property type="project" value="InterPro"/>
</dbReference>
<evidence type="ECO:0000256" key="13">
    <source>
        <dbReference type="ARBA" id="ARBA00023242"/>
    </source>
</evidence>
<evidence type="ECO:0000256" key="6">
    <source>
        <dbReference type="ARBA" id="ARBA00022806"/>
    </source>
</evidence>
<dbReference type="GO" id="GO:0006310">
    <property type="term" value="P:DNA recombination"/>
    <property type="evidence" value="ECO:0007669"/>
    <property type="project" value="UniProtKB-UniRule"/>
</dbReference>
<dbReference type="GO" id="GO:0043139">
    <property type="term" value="F:5'-3' DNA helicase activity"/>
    <property type="evidence" value="ECO:0007669"/>
    <property type="project" value="UniProtKB-UniRule"/>
</dbReference>
<feature type="compositionally biased region" description="Low complexity" evidence="15">
    <location>
        <begin position="94"/>
        <end position="114"/>
    </location>
</feature>
<evidence type="ECO:0000256" key="2">
    <source>
        <dbReference type="ARBA" id="ARBA00004604"/>
    </source>
</evidence>
<dbReference type="EC" id="5.6.2.3" evidence="14"/>
<dbReference type="InterPro" id="IPR003593">
    <property type="entry name" value="AAA+_ATPase"/>
</dbReference>
<dbReference type="PANTHER" id="PTHR47642">
    <property type="entry name" value="ATP-DEPENDENT DNA HELICASE"/>
    <property type="match status" value="1"/>
</dbReference>
<evidence type="ECO:0000313" key="17">
    <source>
        <dbReference type="EMBL" id="GMK58938.1"/>
    </source>
</evidence>
<evidence type="ECO:0000256" key="1">
    <source>
        <dbReference type="ARBA" id="ARBA00001946"/>
    </source>
</evidence>
<keyword evidence="4 14" id="KW-0227">DNA damage</keyword>
<evidence type="ECO:0000256" key="14">
    <source>
        <dbReference type="HAMAP-Rule" id="MF_03176"/>
    </source>
</evidence>
<evidence type="ECO:0000256" key="3">
    <source>
        <dbReference type="ARBA" id="ARBA00022741"/>
    </source>
</evidence>
<dbReference type="InterPro" id="IPR010285">
    <property type="entry name" value="DNA_helicase_pif1-like_DEAD"/>
</dbReference>
<keyword evidence="6 14" id="KW-0347">Helicase</keyword>
<dbReference type="InterPro" id="IPR048293">
    <property type="entry name" value="PIF1_RRM3_pfh1"/>
</dbReference>
<comment type="cofactor">
    <cofactor evidence="1 14">
        <name>Mg(2+)</name>
        <dbReference type="ChEBI" id="CHEBI:18420"/>
    </cofactor>
</comment>
<evidence type="ECO:0000259" key="16">
    <source>
        <dbReference type="SMART" id="SM00382"/>
    </source>
</evidence>
<dbReference type="Proteomes" id="UP001222932">
    <property type="component" value="Unassembled WGS sequence"/>
</dbReference>
<dbReference type="InterPro" id="IPR027417">
    <property type="entry name" value="P-loop_NTPase"/>
</dbReference>
<comment type="function">
    <text evidence="14">DNA-dependent ATPase and 5'-3' DNA helicase required for the maintenance of both mitochondrial and nuclear genome stability.</text>
</comment>
<comment type="subcellular location">
    <subcellularLocation>
        <location evidence="2">Nucleus</location>
        <location evidence="2">Nucleolus</location>
    </subcellularLocation>
    <subcellularLocation>
        <location evidence="14">Nucleus</location>
    </subcellularLocation>
    <subcellularLocation>
        <location evidence="14">Mitochondrion</location>
    </subcellularLocation>
</comment>
<dbReference type="CDD" id="cd18037">
    <property type="entry name" value="DEXSc_Pif1_like"/>
    <property type="match status" value="1"/>
</dbReference>
<keyword evidence="10 14" id="KW-0233">DNA recombination</keyword>
<evidence type="ECO:0000313" key="18">
    <source>
        <dbReference type="Proteomes" id="UP001222932"/>
    </source>
</evidence>
<dbReference type="Pfam" id="PF21530">
    <property type="entry name" value="Pif1_2B_dom"/>
    <property type="match status" value="1"/>
</dbReference>
<keyword evidence="5 14" id="KW-0378">Hydrolase</keyword>
<evidence type="ECO:0000256" key="7">
    <source>
        <dbReference type="ARBA" id="ARBA00022840"/>
    </source>
</evidence>
<dbReference type="SUPFAM" id="SSF52540">
    <property type="entry name" value="P-loop containing nucleoside triphosphate hydrolases"/>
    <property type="match status" value="2"/>
</dbReference>
<sequence length="664" mass="73303">MPSFVTSASAGRGVSRVNSFSRNWGDEEEQVPSSTPIEWSPSPPRIKHKLPFSAPKPPVRTFVRNPAPDDGLTPQERRRRAIIEAMSPNPPPATSSAPSRSTKPSTSTLLPSSRINFPPKAPLSAAAAETQALPELPTLDIKKRLKPWEEDFSSAKKVMEAGGLSRTDSSSSVGTVRKKSKPSVPTVNIRNRLVLSTEQQEVLKMVVDQGRNIFFTGSAGAGKSVLLREIIKSLHIKYAKSTDAVAVTASTGIAACNIGGVTLHSFGGMGLATEGPAALATKVKRNKKAAARWARTKALIIDEISMVDADLFDKFNKVGQIMRKKPGVPFGGMQLICTGDFFQLPPVTKNGEPRFCFEAATWSDAIHKQVNLSKVFRQKDERFVNMLNEMRFGRLTPESIETFRKLDRPIPCPDGIVPTELFPRREDVDRSNMTRIQSLPTDRHTYPAQDGGVIQDKNQREKMLSNFMAPPSLELRVGAQVMLIKNIDETLVNGSMGRVLGFCPKIAFVTDANGRWRENGVEDDMNGEGHDKEQMAKLVSKYRLQAVSAPKFPVVRFSTPGGFRDMFVEYDQFKTELPNGEVQVSRSQLPLILAWAMSIHKAQGQTLERVKVDLSKVFEKGQAYVALSRATSLDGLQVKGFRPDKVMAHRKVAVWSRNLDNVNV</sequence>
<evidence type="ECO:0000256" key="12">
    <source>
        <dbReference type="ARBA" id="ARBA00023235"/>
    </source>
</evidence>
<feature type="region of interest" description="Disordered" evidence="15">
    <location>
        <begin position="159"/>
        <end position="182"/>
    </location>
</feature>
<dbReference type="Pfam" id="PF05970">
    <property type="entry name" value="PIF1"/>
    <property type="match status" value="1"/>
</dbReference>
<feature type="region of interest" description="Disordered" evidence="15">
    <location>
        <begin position="1"/>
        <end position="126"/>
    </location>
</feature>
<dbReference type="GO" id="GO:0016787">
    <property type="term" value="F:hydrolase activity"/>
    <property type="evidence" value="ECO:0007669"/>
    <property type="project" value="UniProtKB-KW"/>
</dbReference>
<evidence type="ECO:0000256" key="9">
    <source>
        <dbReference type="ARBA" id="ARBA00023128"/>
    </source>
</evidence>
<name>A0AAD3TY69_9TREE</name>
<dbReference type="FunFam" id="3.40.50.300:FF:001226">
    <property type="entry name" value="ATP-dependent DNA helicase PIF1"/>
    <property type="match status" value="1"/>
</dbReference>
<keyword evidence="18" id="KW-1185">Reference proteome</keyword>
<dbReference type="AlphaFoldDB" id="A0AAD3TY69"/>
<keyword evidence="8 14" id="KW-0238">DNA-binding</keyword>
<keyword evidence="7 14" id="KW-0067">ATP-binding</keyword>
<evidence type="ECO:0000256" key="8">
    <source>
        <dbReference type="ARBA" id="ARBA00023125"/>
    </source>
</evidence>
<evidence type="ECO:0000256" key="11">
    <source>
        <dbReference type="ARBA" id="ARBA00023204"/>
    </source>
</evidence>
<dbReference type="CDD" id="cd18809">
    <property type="entry name" value="SF1_C_RecD"/>
    <property type="match status" value="1"/>
</dbReference>
<dbReference type="PANTHER" id="PTHR47642:SF5">
    <property type="entry name" value="ATP-DEPENDENT DNA HELICASE"/>
    <property type="match status" value="1"/>
</dbReference>
<comment type="catalytic activity">
    <reaction evidence="14">
        <text>ATP + H2O = ADP + phosphate + H(+)</text>
        <dbReference type="Rhea" id="RHEA:13065"/>
        <dbReference type="ChEBI" id="CHEBI:15377"/>
        <dbReference type="ChEBI" id="CHEBI:15378"/>
        <dbReference type="ChEBI" id="CHEBI:30616"/>
        <dbReference type="ChEBI" id="CHEBI:43474"/>
        <dbReference type="ChEBI" id="CHEBI:456216"/>
        <dbReference type="EC" id="5.6.2.3"/>
    </reaction>
</comment>
<evidence type="ECO:0000256" key="5">
    <source>
        <dbReference type="ARBA" id="ARBA00022801"/>
    </source>
</evidence>
<evidence type="ECO:0000256" key="10">
    <source>
        <dbReference type="ARBA" id="ARBA00023172"/>
    </source>
</evidence>